<dbReference type="InterPro" id="IPR002934">
    <property type="entry name" value="Polymerase_NTP_transf_dom"/>
</dbReference>
<protein>
    <submittedName>
        <fullName evidence="2">Nucleotidyltransferase-like protein</fullName>
    </submittedName>
</protein>
<dbReference type="AlphaFoldDB" id="A0A366F3L5"/>
<proteinExistence type="predicted"/>
<evidence type="ECO:0000313" key="2">
    <source>
        <dbReference type="EMBL" id="RBP09243.1"/>
    </source>
</evidence>
<comment type="caution">
    <text evidence="2">The sequence shown here is derived from an EMBL/GenBank/DDBJ whole genome shotgun (WGS) entry which is preliminary data.</text>
</comment>
<dbReference type="Pfam" id="PF01909">
    <property type="entry name" value="NTP_transf_2"/>
    <property type="match status" value="1"/>
</dbReference>
<dbReference type="EMBL" id="QNRK01000022">
    <property type="protein sequence ID" value="RBP09243.1"/>
    <property type="molecule type" value="Genomic_DNA"/>
</dbReference>
<dbReference type="InterPro" id="IPR043519">
    <property type="entry name" value="NT_sf"/>
</dbReference>
<dbReference type="RefSeq" id="WP_113890855.1">
    <property type="nucleotide sequence ID" value="NZ_QNRK01000022.1"/>
</dbReference>
<dbReference type="Gene3D" id="3.30.460.10">
    <property type="entry name" value="Beta Polymerase, domain 2"/>
    <property type="match status" value="1"/>
</dbReference>
<sequence>MFRSIERRKYDEALRRAGIAAKLESRLRDFARTHGGRYVLYGSLAKGEARYDSDVDLLIDFPEAFEAEAWRLAEALCAEMKIESDIKPMAWCTEPFQRRVLAESRIIA</sequence>
<keyword evidence="3" id="KW-1185">Reference proteome</keyword>
<evidence type="ECO:0000313" key="3">
    <source>
        <dbReference type="Proteomes" id="UP000253529"/>
    </source>
</evidence>
<reference evidence="2 3" key="1">
    <citation type="submission" date="2018-06" db="EMBL/GenBank/DDBJ databases">
        <title>Genomic Encyclopedia of Type Strains, Phase IV (KMG-IV): sequencing the most valuable type-strain genomes for metagenomic binning, comparative biology and taxonomic classification.</title>
        <authorList>
            <person name="Goeker M."/>
        </authorList>
    </citation>
    <scope>NUCLEOTIDE SEQUENCE [LARGE SCALE GENOMIC DNA]</scope>
    <source>
        <strain evidence="2 3">DSM 24875</strain>
    </source>
</reference>
<dbReference type="SUPFAM" id="SSF81301">
    <property type="entry name" value="Nucleotidyltransferase"/>
    <property type="match status" value="1"/>
</dbReference>
<organism evidence="2 3">
    <name type="scientific">Roseiarcus fermentans</name>
    <dbReference type="NCBI Taxonomy" id="1473586"/>
    <lineage>
        <taxon>Bacteria</taxon>
        <taxon>Pseudomonadati</taxon>
        <taxon>Pseudomonadota</taxon>
        <taxon>Alphaproteobacteria</taxon>
        <taxon>Hyphomicrobiales</taxon>
        <taxon>Roseiarcaceae</taxon>
        <taxon>Roseiarcus</taxon>
    </lineage>
</organism>
<evidence type="ECO:0000259" key="1">
    <source>
        <dbReference type="Pfam" id="PF01909"/>
    </source>
</evidence>
<dbReference type="CDD" id="cd05403">
    <property type="entry name" value="NT_KNTase_like"/>
    <property type="match status" value="1"/>
</dbReference>
<gene>
    <name evidence="2" type="ORF">DFR50_12280</name>
</gene>
<accession>A0A366F3L5</accession>
<feature type="domain" description="Polymerase nucleotidyl transferase" evidence="1">
    <location>
        <begin position="26"/>
        <end position="106"/>
    </location>
</feature>
<keyword evidence="2" id="KW-0808">Transferase</keyword>
<dbReference type="GO" id="GO:0016779">
    <property type="term" value="F:nucleotidyltransferase activity"/>
    <property type="evidence" value="ECO:0007669"/>
    <property type="project" value="InterPro"/>
</dbReference>
<dbReference type="OrthoDB" id="8240854at2"/>
<dbReference type="Proteomes" id="UP000253529">
    <property type="component" value="Unassembled WGS sequence"/>
</dbReference>
<name>A0A366F3L5_9HYPH</name>